<dbReference type="OMA" id="VTCPAIW"/>
<dbReference type="HOGENOM" id="CLU_1671178_0_0_1"/>
<name>B4IM63_DROSE</name>
<sequence>MKDEKNSGLQCGNAPPKKTAHKMVMVMVTCPAIWRAEELVQHQQSASGSSKSWDVDVDVLLSVCAPSALRACAINGEKSQKGAESDEDAAVEKWRRLPLLLATVPLFHIRITETSPPPTGRRQVGSGSPRLAGIGSLFSPIQHDLLSPWVHQEKSLGQ</sequence>
<keyword evidence="3" id="KW-1185">Reference proteome</keyword>
<organism evidence="3">
    <name type="scientific">Drosophila sechellia</name>
    <name type="common">Fruit fly</name>
    <dbReference type="NCBI Taxonomy" id="7238"/>
    <lineage>
        <taxon>Eukaryota</taxon>
        <taxon>Metazoa</taxon>
        <taxon>Ecdysozoa</taxon>
        <taxon>Arthropoda</taxon>
        <taxon>Hexapoda</taxon>
        <taxon>Insecta</taxon>
        <taxon>Pterygota</taxon>
        <taxon>Neoptera</taxon>
        <taxon>Endopterygota</taxon>
        <taxon>Diptera</taxon>
        <taxon>Brachycera</taxon>
        <taxon>Muscomorpha</taxon>
        <taxon>Ephydroidea</taxon>
        <taxon>Drosophilidae</taxon>
        <taxon>Drosophila</taxon>
        <taxon>Sophophora</taxon>
    </lineage>
</organism>
<dbReference type="Proteomes" id="UP000001292">
    <property type="component" value="Unassembled WGS sequence"/>
</dbReference>
<reference evidence="1" key="2">
    <citation type="submission" date="2008-06" db="EMBL/GenBank/DDBJ databases">
        <authorList>
            <consortium name="FlyBase"/>
        </authorList>
    </citation>
    <scope>NUCLEOTIDE SEQUENCE</scope>
    <source>
        <strain evidence="1">Rob3c</strain>
    </source>
</reference>
<evidence type="ECO:0000313" key="3">
    <source>
        <dbReference type="Proteomes" id="UP000001292"/>
    </source>
</evidence>
<dbReference type="EMBL" id="CH480936">
    <property type="protein sequence ID" value="EDW44543.1"/>
    <property type="molecule type" value="Genomic_DNA"/>
</dbReference>
<dbReference type="EMBL" id="CH687746">
    <property type="protein sequence ID" value="EDW44592.1"/>
    <property type="molecule type" value="Genomic_DNA"/>
</dbReference>
<accession>B4IM63</accession>
<evidence type="ECO:0000313" key="1">
    <source>
        <dbReference type="EMBL" id="EDW44543.1"/>
    </source>
</evidence>
<protein>
    <submittedName>
        <fullName evidence="2">GM17432</fullName>
    </submittedName>
    <submittedName>
        <fullName evidence="1">GM23762</fullName>
    </submittedName>
</protein>
<gene>
    <name evidence="1" type="primary">Dsec\GM23762</name>
    <name evidence="2" type="synonym">Dsec\GM17432</name>
    <name evidence="2" type="ORF">Dsec_GM17432</name>
    <name evidence="1" type="ORF">Dsec_GM23762</name>
    <name evidence="1" type="ORF">GM17432</name>
    <name evidence="1" type="ORF">GM23762</name>
</gene>
<proteinExistence type="predicted"/>
<reference evidence="1 3" key="1">
    <citation type="journal article" date="2007" name="Nature">
        <title>Evolution of genes and genomes on the Drosophila phylogeny.</title>
        <authorList>
            <consortium name="Drosophila 12 Genomes Consortium"/>
            <person name="Clark A.G."/>
            <person name="Eisen M.B."/>
            <person name="Smith D.R."/>
            <person name="Bergman C.M."/>
            <person name="Oliver B."/>
            <person name="Markow T.A."/>
            <person name="Kaufman T.C."/>
            <person name="Kellis M."/>
            <person name="Gelbart W."/>
            <person name="Iyer V.N."/>
            <person name="Pollard D.A."/>
            <person name="Sackton T.B."/>
            <person name="Larracuente A.M."/>
            <person name="Singh N.D."/>
            <person name="Abad J.P."/>
            <person name="Abt D.N."/>
            <person name="Adryan B."/>
            <person name="Aguade M."/>
            <person name="Akashi H."/>
            <person name="Anderson W.W."/>
            <person name="Aquadro C.F."/>
            <person name="Ardell D.H."/>
            <person name="Arguello R."/>
            <person name="Artieri C.G."/>
            <person name="Barbash D.A."/>
            <person name="Barker D."/>
            <person name="Barsanti P."/>
            <person name="Batterham P."/>
            <person name="Batzoglou S."/>
            <person name="Begun D."/>
            <person name="Bhutkar A."/>
            <person name="Blanco E."/>
            <person name="Bosak S.A."/>
            <person name="Bradley R.K."/>
            <person name="Brand A.D."/>
            <person name="Brent M.R."/>
            <person name="Brooks A.N."/>
            <person name="Brown R.H."/>
            <person name="Butlin R.K."/>
            <person name="Caggese C."/>
            <person name="Calvi B.R."/>
            <person name="Bernardo de Carvalho A."/>
            <person name="Caspi A."/>
            <person name="Castrezana S."/>
            <person name="Celniker S.E."/>
            <person name="Chang J.L."/>
            <person name="Chapple C."/>
            <person name="Chatterji S."/>
            <person name="Chinwalla A."/>
            <person name="Civetta A."/>
            <person name="Clifton S.W."/>
            <person name="Comeron J.M."/>
            <person name="Costello J.C."/>
            <person name="Coyne J.A."/>
            <person name="Daub J."/>
            <person name="David R.G."/>
            <person name="Delcher A.L."/>
            <person name="Delehaunty K."/>
            <person name="Do C.B."/>
            <person name="Ebling H."/>
            <person name="Edwards K."/>
            <person name="Eickbush T."/>
            <person name="Evans J.D."/>
            <person name="Filipski A."/>
            <person name="Findeiss S."/>
            <person name="Freyhult E."/>
            <person name="Fulton L."/>
            <person name="Fulton R."/>
            <person name="Garcia A.C."/>
            <person name="Gardiner A."/>
            <person name="Garfield D.A."/>
            <person name="Garvin B.E."/>
            <person name="Gibson G."/>
            <person name="Gilbert D."/>
            <person name="Gnerre S."/>
            <person name="Godfrey J."/>
            <person name="Good R."/>
            <person name="Gotea V."/>
            <person name="Gravely B."/>
            <person name="Greenberg A.J."/>
            <person name="Griffiths-Jones S."/>
            <person name="Gross S."/>
            <person name="Guigo R."/>
            <person name="Gustafson E.A."/>
            <person name="Haerty W."/>
            <person name="Hahn M.W."/>
            <person name="Halligan D.L."/>
            <person name="Halpern A.L."/>
            <person name="Halter G.M."/>
            <person name="Han M.V."/>
            <person name="Heger A."/>
            <person name="Hillier L."/>
            <person name="Hinrichs A.S."/>
            <person name="Holmes I."/>
            <person name="Hoskins R.A."/>
            <person name="Hubisz M.J."/>
            <person name="Hultmark D."/>
            <person name="Huntley M.A."/>
            <person name="Jaffe D.B."/>
            <person name="Jagadeeshan S."/>
            <person name="Jeck W.R."/>
            <person name="Johnson J."/>
            <person name="Jones C.D."/>
            <person name="Jordan W.C."/>
            <person name="Karpen G.H."/>
            <person name="Kataoka E."/>
            <person name="Keightley P.D."/>
            <person name="Kheradpour P."/>
            <person name="Kirkness E.F."/>
            <person name="Koerich L.B."/>
            <person name="Kristiansen K."/>
            <person name="Kudrna D."/>
            <person name="Kulathinal R.J."/>
            <person name="Kumar S."/>
            <person name="Kwok R."/>
            <person name="Lander E."/>
            <person name="Langley C.H."/>
            <person name="Lapoint R."/>
            <person name="Lazzaro B.P."/>
            <person name="Lee S.J."/>
            <person name="Levesque L."/>
            <person name="Li R."/>
            <person name="Lin C.F."/>
            <person name="Lin M.F."/>
            <person name="Lindblad-Toh K."/>
            <person name="Llopart A."/>
            <person name="Long M."/>
            <person name="Low L."/>
            <person name="Lozovsky E."/>
            <person name="Lu J."/>
            <person name="Luo M."/>
            <person name="Machado C.A."/>
            <person name="Makalowski W."/>
            <person name="Marzo M."/>
            <person name="Matsuda M."/>
            <person name="Matzkin L."/>
            <person name="McAllister B."/>
            <person name="McBride C.S."/>
            <person name="McKernan B."/>
            <person name="McKernan K."/>
            <person name="Mendez-Lago M."/>
            <person name="Minx P."/>
            <person name="Mollenhauer M.U."/>
            <person name="Montooth K."/>
            <person name="Mount S.M."/>
            <person name="Mu X."/>
            <person name="Myers E."/>
            <person name="Negre B."/>
            <person name="Newfeld S."/>
            <person name="Nielsen R."/>
            <person name="Noor M.A."/>
            <person name="O'Grady P."/>
            <person name="Pachter L."/>
            <person name="Papaceit M."/>
            <person name="Parisi M.J."/>
            <person name="Parisi M."/>
            <person name="Parts L."/>
            <person name="Pedersen J.S."/>
            <person name="Pesole G."/>
            <person name="Phillippy A.M."/>
            <person name="Ponting C.P."/>
            <person name="Pop M."/>
            <person name="Porcelli D."/>
            <person name="Powell J.R."/>
            <person name="Prohaska S."/>
            <person name="Pruitt K."/>
            <person name="Puig M."/>
            <person name="Quesneville H."/>
            <person name="Ram K.R."/>
            <person name="Rand D."/>
            <person name="Rasmussen M.D."/>
            <person name="Reed L.K."/>
            <person name="Reenan R."/>
            <person name="Reily A."/>
            <person name="Remington K.A."/>
            <person name="Rieger T.T."/>
            <person name="Ritchie M.G."/>
            <person name="Robin C."/>
            <person name="Rogers Y.H."/>
            <person name="Rohde C."/>
            <person name="Rozas J."/>
            <person name="Rubenfield M.J."/>
            <person name="Ruiz A."/>
            <person name="Russo S."/>
            <person name="Salzberg S.L."/>
            <person name="Sanchez-Gracia A."/>
            <person name="Saranga D.J."/>
            <person name="Sato H."/>
            <person name="Schaeffer S.W."/>
            <person name="Schatz M.C."/>
            <person name="Schlenke T."/>
            <person name="Schwartz R."/>
            <person name="Segarra C."/>
            <person name="Singh R.S."/>
            <person name="Sirot L."/>
            <person name="Sirota M."/>
            <person name="Sisneros N.B."/>
            <person name="Smith C.D."/>
            <person name="Smith T.F."/>
            <person name="Spieth J."/>
            <person name="Stage D.E."/>
            <person name="Stark A."/>
            <person name="Stephan W."/>
            <person name="Strausberg R.L."/>
            <person name="Strempel S."/>
            <person name="Sturgill D."/>
            <person name="Sutton G."/>
            <person name="Sutton G.G."/>
            <person name="Tao W."/>
            <person name="Teichmann S."/>
            <person name="Tobari Y.N."/>
            <person name="Tomimura Y."/>
            <person name="Tsolas J.M."/>
            <person name="Valente V.L."/>
            <person name="Venter E."/>
            <person name="Venter J.C."/>
            <person name="Vicario S."/>
            <person name="Vieira F.G."/>
            <person name="Vilella A.J."/>
            <person name="Villasante A."/>
            <person name="Walenz B."/>
            <person name="Wang J."/>
            <person name="Wasserman M."/>
            <person name="Watts T."/>
            <person name="Wilson D."/>
            <person name="Wilson R.K."/>
            <person name="Wing R.A."/>
            <person name="Wolfner M.F."/>
            <person name="Wong A."/>
            <person name="Wong G.K."/>
            <person name="Wu C.I."/>
            <person name="Wu G."/>
            <person name="Yamamoto D."/>
            <person name="Yang H.P."/>
            <person name="Yang S.P."/>
            <person name="Yorke J.A."/>
            <person name="Yoshida K."/>
            <person name="Zdobnov E."/>
            <person name="Zhang P."/>
            <person name="Zhang Y."/>
            <person name="Zimin A.V."/>
            <person name="Baldwin J."/>
            <person name="Abdouelleil A."/>
            <person name="Abdulkadir J."/>
            <person name="Abebe A."/>
            <person name="Abera B."/>
            <person name="Abreu J."/>
            <person name="Acer S.C."/>
            <person name="Aftuck L."/>
            <person name="Alexander A."/>
            <person name="An P."/>
            <person name="Anderson E."/>
            <person name="Anderson S."/>
            <person name="Arachi H."/>
            <person name="Azer M."/>
            <person name="Bachantsang P."/>
            <person name="Barry A."/>
            <person name="Bayul T."/>
            <person name="Berlin A."/>
            <person name="Bessette D."/>
            <person name="Bloom T."/>
            <person name="Blye J."/>
            <person name="Boguslavskiy L."/>
            <person name="Bonnet C."/>
            <person name="Boukhgalter B."/>
            <person name="Bourzgui I."/>
            <person name="Brown A."/>
            <person name="Cahill P."/>
            <person name="Channer S."/>
            <person name="Cheshatsang Y."/>
            <person name="Chuda L."/>
            <person name="Citroen M."/>
            <person name="Collymore A."/>
            <person name="Cooke P."/>
            <person name="Costello M."/>
            <person name="D'Aco K."/>
            <person name="Daza R."/>
            <person name="De Haan G."/>
            <person name="DeGray S."/>
            <person name="DeMaso C."/>
            <person name="Dhargay N."/>
            <person name="Dooley K."/>
            <person name="Dooley E."/>
            <person name="Doricent M."/>
            <person name="Dorje P."/>
            <person name="Dorjee K."/>
            <person name="Dupes A."/>
            <person name="Elong R."/>
            <person name="Falk J."/>
            <person name="Farina A."/>
            <person name="Faro S."/>
            <person name="Ferguson D."/>
            <person name="Fisher S."/>
            <person name="Foley C.D."/>
            <person name="Franke A."/>
            <person name="Friedrich D."/>
            <person name="Gadbois L."/>
            <person name="Gearin G."/>
            <person name="Gearin C.R."/>
            <person name="Giannoukos G."/>
            <person name="Goode T."/>
            <person name="Graham J."/>
            <person name="Grandbois E."/>
            <person name="Grewal S."/>
            <person name="Gyaltsen K."/>
            <person name="Hafez N."/>
            <person name="Hagos B."/>
            <person name="Hall J."/>
            <person name="Henson C."/>
            <person name="Hollinger A."/>
            <person name="Honan T."/>
            <person name="Huard M.D."/>
            <person name="Hughes L."/>
            <person name="Hurhula B."/>
            <person name="Husby M.E."/>
            <person name="Kamat A."/>
            <person name="Kanga B."/>
            <person name="Kashin S."/>
            <person name="Khazanovich D."/>
            <person name="Kisner P."/>
            <person name="Lance K."/>
            <person name="Lara M."/>
            <person name="Lee W."/>
            <person name="Lennon N."/>
            <person name="Letendre F."/>
            <person name="LeVine R."/>
            <person name="Lipovsky A."/>
            <person name="Liu X."/>
            <person name="Liu J."/>
            <person name="Liu S."/>
            <person name="Lokyitsang T."/>
            <person name="Lokyitsang Y."/>
            <person name="Lubonja R."/>
            <person name="Lui A."/>
            <person name="MacDonald P."/>
            <person name="Magnisalis V."/>
            <person name="Maru K."/>
            <person name="Matthews C."/>
            <person name="McCusker W."/>
            <person name="McDonough S."/>
            <person name="Mehta T."/>
            <person name="Meldrim J."/>
            <person name="Meneus L."/>
            <person name="Mihai O."/>
            <person name="Mihalev A."/>
            <person name="Mihova T."/>
            <person name="Mittelman R."/>
            <person name="Mlenga V."/>
            <person name="Montmayeur A."/>
            <person name="Mulrain L."/>
            <person name="Navidi A."/>
            <person name="Naylor J."/>
            <person name="Negash T."/>
            <person name="Nguyen T."/>
            <person name="Nguyen N."/>
            <person name="Nicol R."/>
            <person name="Norbu C."/>
            <person name="Norbu N."/>
            <person name="Novod N."/>
            <person name="O'Neill B."/>
            <person name="Osman S."/>
            <person name="Markiewicz E."/>
            <person name="Oyono O.L."/>
            <person name="Patti C."/>
            <person name="Phunkhang P."/>
            <person name="Pierre F."/>
            <person name="Priest M."/>
            <person name="Raghuraman S."/>
            <person name="Rege F."/>
            <person name="Reyes R."/>
            <person name="Rise C."/>
            <person name="Rogov P."/>
            <person name="Ross K."/>
            <person name="Ryan E."/>
            <person name="Settipalli S."/>
            <person name="Shea T."/>
            <person name="Sherpa N."/>
            <person name="Shi L."/>
            <person name="Shih D."/>
            <person name="Sparrow T."/>
            <person name="Spaulding J."/>
            <person name="Stalker J."/>
            <person name="Stange-Thomann N."/>
            <person name="Stavropoulos S."/>
            <person name="Stone C."/>
            <person name="Strader C."/>
            <person name="Tesfaye S."/>
            <person name="Thomson T."/>
            <person name="Thoulutsang Y."/>
            <person name="Thoulutsang D."/>
            <person name="Topham K."/>
            <person name="Topping I."/>
            <person name="Tsamla T."/>
            <person name="Vassiliev H."/>
            <person name="Vo A."/>
            <person name="Wangchuk T."/>
            <person name="Wangdi T."/>
            <person name="Weiand M."/>
            <person name="Wilkinson J."/>
            <person name="Wilson A."/>
            <person name="Yadav S."/>
            <person name="Young G."/>
            <person name="Yu Q."/>
            <person name="Zembek L."/>
            <person name="Zhong D."/>
            <person name="Zimmer A."/>
            <person name="Zwirko Z."/>
            <person name="Jaffe D.B."/>
            <person name="Alvarez P."/>
            <person name="Brockman W."/>
            <person name="Butler J."/>
            <person name="Chin C."/>
            <person name="Gnerre S."/>
            <person name="Grabherr M."/>
            <person name="Kleber M."/>
            <person name="Mauceli E."/>
            <person name="MacCallum I."/>
        </authorList>
    </citation>
    <scope>NUCLEOTIDE SEQUENCE [LARGE SCALE GENOMIC DNA]</scope>
    <source>
        <strain evidence="1">Rob3c</strain>
        <strain evidence="3">Rob3c / Tucson 14021-0248.25</strain>
    </source>
</reference>
<evidence type="ECO:0000313" key="2">
    <source>
        <dbReference type="EMBL" id="EDW44592.1"/>
    </source>
</evidence>
<dbReference type="AlphaFoldDB" id="B4IM63"/>